<dbReference type="AlphaFoldDB" id="A0AAN9FH00"/>
<protein>
    <submittedName>
        <fullName evidence="1">Uncharacterized protein</fullName>
    </submittedName>
</protein>
<sequence length="169" mass="18503">MRISDLGIVRLCRNVSLHMSANSHDPDLLDGRAQILLCPSLITRDSLRTVPNSRDEYHAHHGIQQIKPPEYDLNSQKLFLGGMSLGFGDIKATAQNIPPAIKEAKPTEGLLEKAASNCCGRLADCMCLLKTCACLNDQCTIVCTQLCAALACFELIKCCIELCDCDCFE</sequence>
<evidence type="ECO:0000313" key="1">
    <source>
        <dbReference type="EMBL" id="KAK7275570.1"/>
    </source>
</evidence>
<accession>A0AAN9FH00</accession>
<proteinExistence type="predicted"/>
<dbReference type="PANTHER" id="PTHR46503">
    <property type="entry name" value="INTER-ALPHA-TRYPSIN INHIBITOR HEAVY CHAIN-LIKE PROTEIN"/>
    <property type="match status" value="1"/>
</dbReference>
<gene>
    <name evidence="1" type="ORF">RIF29_16689</name>
</gene>
<keyword evidence="2" id="KW-1185">Reference proteome</keyword>
<reference evidence="1 2" key="1">
    <citation type="submission" date="2024-01" db="EMBL/GenBank/DDBJ databases">
        <title>The genomes of 5 underutilized Papilionoideae crops provide insights into root nodulation and disease resistanc.</title>
        <authorList>
            <person name="Yuan L."/>
        </authorList>
    </citation>
    <scope>NUCLEOTIDE SEQUENCE [LARGE SCALE GENOMIC DNA]</scope>
    <source>
        <strain evidence="1">ZHUSHIDOU_FW_LH</strain>
        <tissue evidence="1">Leaf</tissue>
    </source>
</reference>
<dbReference type="EMBL" id="JAYWIO010000003">
    <property type="protein sequence ID" value="KAK7275570.1"/>
    <property type="molecule type" value="Genomic_DNA"/>
</dbReference>
<comment type="caution">
    <text evidence="1">The sequence shown here is derived from an EMBL/GenBank/DDBJ whole genome shotgun (WGS) entry which is preliminary data.</text>
</comment>
<dbReference type="Proteomes" id="UP001372338">
    <property type="component" value="Unassembled WGS sequence"/>
</dbReference>
<name>A0AAN9FH00_CROPI</name>
<evidence type="ECO:0000313" key="2">
    <source>
        <dbReference type="Proteomes" id="UP001372338"/>
    </source>
</evidence>
<organism evidence="1 2">
    <name type="scientific">Crotalaria pallida</name>
    <name type="common">Smooth rattlebox</name>
    <name type="synonym">Crotalaria striata</name>
    <dbReference type="NCBI Taxonomy" id="3830"/>
    <lineage>
        <taxon>Eukaryota</taxon>
        <taxon>Viridiplantae</taxon>
        <taxon>Streptophyta</taxon>
        <taxon>Embryophyta</taxon>
        <taxon>Tracheophyta</taxon>
        <taxon>Spermatophyta</taxon>
        <taxon>Magnoliopsida</taxon>
        <taxon>eudicotyledons</taxon>
        <taxon>Gunneridae</taxon>
        <taxon>Pentapetalae</taxon>
        <taxon>rosids</taxon>
        <taxon>fabids</taxon>
        <taxon>Fabales</taxon>
        <taxon>Fabaceae</taxon>
        <taxon>Papilionoideae</taxon>
        <taxon>50 kb inversion clade</taxon>
        <taxon>genistoids sensu lato</taxon>
        <taxon>core genistoids</taxon>
        <taxon>Crotalarieae</taxon>
        <taxon>Crotalaria</taxon>
    </lineage>
</organism>
<dbReference type="PANTHER" id="PTHR46503:SF9">
    <property type="entry name" value="INTER ALPHA-TRYPSIN INHIBITOR, HEAVY CHAIN-LIKE PROTEIN"/>
    <property type="match status" value="1"/>
</dbReference>